<comment type="catalytic activity">
    <reaction evidence="8">
        <text>(6S)-5,6,7,8-tetrahydrofolate + NADP(+) = 7,8-dihydrofolate + NADPH + H(+)</text>
        <dbReference type="Rhea" id="RHEA:15009"/>
        <dbReference type="ChEBI" id="CHEBI:15378"/>
        <dbReference type="ChEBI" id="CHEBI:57451"/>
        <dbReference type="ChEBI" id="CHEBI:57453"/>
        <dbReference type="ChEBI" id="CHEBI:57783"/>
        <dbReference type="ChEBI" id="CHEBI:58349"/>
        <dbReference type="EC" id="1.5.1.3"/>
    </reaction>
</comment>
<comment type="pathway">
    <text evidence="1 8">Cofactor biosynthesis; tetrahydrofolate biosynthesis; 5,6,7,8-tetrahydrofolate from 7,8-dihydrofolate: step 1/1.</text>
</comment>
<gene>
    <name evidence="11" type="ORF">JDN41_07670</name>
</gene>
<feature type="domain" description="DHFR" evidence="10">
    <location>
        <begin position="8"/>
        <end position="174"/>
    </location>
</feature>
<dbReference type="GO" id="GO:0046655">
    <property type="term" value="P:folic acid metabolic process"/>
    <property type="evidence" value="ECO:0007669"/>
    <property type="project" value="TreeGrafter"/>
</dbReference>
<dbReference type="PANTHER" id="PTHR48069:SF3">
    <property type="entry name" value="DIHYDROFOLATE REDUCTASE"/>
    <property type="match status" value="1"/>
</dbReference>
<comment type="caution">
    <text evidence="11">The sequence shown here is derived from an EMBL/GenBank/DDBJ whole genome shotgun (WGS) entry which is preliminary data.</text>
</comment>
<dbReference type="PROSITE" id="PS00075">
    <property type="entry name" value="DHFR_1"/>
    <property type="match status" value="1"/>
</dbReference>
<dbReference type="GO" id="GO:0046654">
    <property type="term" value="P:tetrahydrofolate biosynthetic process"/>
    <property type="evidence" value="ECO:0007669"/>
    <property type="project" value="UniProtKB-UniPathway"/>
</dbReference>
<dbReference type="GO" id="GO:0046452">
    <property type="term" value="P:dihydrofolate metabolic process"/>
    <property type="evidence" value="ECO:0007669"/>
    <property type="project" value="TreeGrafter"/>
</dbReference>
<name>A0A8I1KLI1_9HYPH</name>
<dbReference type="Pfam" id="PF00186">
    <property type="entry name" value="DHFR_1"/>
    <property type="match status" value="1"/>
</dbReference>
<evidence type="ECO:0000256" key="7">
    <source>
        <dbReference type="ARBA" id="ARBA00025067"/>
    </source>
</evidence>
<dbReference type="CDD" id="cd00209">
    <property type="entry name" value="DHFR"/>
    <property type="match status" value="1"/>
</dbReference>
<evidence type="ECO:0000256" key="1">
    <source>
        <dbReference type="ARBA" id="ARBA00004903"/>
    </source>
</evidence>
<dbReference type="SUPFAM" id="SSF53597">
    <property type="entry name" value="Dihydrofolate reductase-like"/>
    <property type="match status" value="1"/>
</dbReference>
<dbReference type="PANTHER" id="PTHR48069">
    <property type="entry name" value="DIHYDROFOLATE REDUCTASE"/>
    <property type="match status" value="1"/>
</dbReference>
<dbReference type="Proteomes" id="UP000623250">
    <property type="component" value="Unassembled WGS sequence"/>
</dbReference>
<dbReference type="RefSeq" id="WP_037238662.1">
    <property type="nucleotide sequence ID" value="NZ_JAEMUK010000014.1"/>
</dbReference>
<evidence type="ECO:0000259" key="10">
    <source>
        <dbReference type="PROSITE" id="PS51330"/>
    </source>
</evidence>
<dbReference type="EC" id="1.5.1.3" evidence="3 8"/>
<protein>
    <recommendedName>
        <fullName evidence="3 8">Dihydrofolate reductase</fullName>
        <ecNumber evidence="3 8">1.5.1.3</ecNumber>
    </recommendedName>
</protein>
<evidence type="ECO:0000256" key="5">
    <source>
        <dbReference type="ARBA" id="ARBA00022857"/>
    </source>
</evidence>
<dbReference type="EMBL" id="JAEMUK010000014">
    <property type="protein sequence ID" value="MBJ7543433.1"/>
    <property type="molecule type" value="Genomic_DNA"/>
</dbReference>
<evidence type="ECO:0000256" key="9">
    <source>
        <dbReference type="RuleBase" id="RU004474"/>
    </source>
</evidence>
<dbReference type="GO" id="GO:0006730">
    <property type="term" value="P:one-carbon metabolic process"/>
    <property type="evidence" value="ECO:0007669"/>
    <property type="project" value="UniProtKB-KW"/>
</dbReference>
<dbReference type="PIRSF" id="PIRSF000194">
    <property type="entry name" value="DHFR"/>
    <property type="match status" value="1"/>
</dbReference>
<dbReference type="PROSITE" id="PS51330">
    <property type="entry name" value="DHFR_2"/>
    <property type="match status" value="1"/>
</dbReference>
<dbReference type="InterPro" id="IPR012259">
    <property type="entry name" value="DHFR"/>
</dbReference>
<dbReference type="GO" id="GO:0005829">
    <property type="term" value="C:cytosol"/>
    <property type="evidence" value="ECO:0007669"/>
    <property type="project" value="TreeGrafter"/>
</dbReference>
<dbReference type="InterPro" id="IPR024072">
    <property type="entry name" value="DHFR-like_dom_sf"/>
</dbReference>
<keyword evidence="5 8" id="KW-0521">NADP</keyword>
<keyword evidence="12" id="KW-1185">Reference proteome</keyword>
<dbReference type="AlphaFoldDB" id="A0A8I1KLI1"/>
<proteinExistence type="inferred from homology"/>
<comment type="function">
    <text evidence="7 8">Key enzyme in folate metabolism. Catalyzes an essential reaction for de novo glycine and purine synthesis, and for DNA precursor synthesis.</text>
</comment>
<organism evidence="11 12">
    <name type="scientific">Rhodomicrobium udaipurense</name>
    <dbReference type="NCBI Taxonomy" id="1202716"/>
    <lineage>
        <taxon>Bacteria</taxon>
        <taxon>Pseudomonadati</taxon>
        <taxon>Pseudomonadota</taxon>
        <taxon>Alphaproteobacteria</taxon>
        <taxon>Hyphomicrobiales</taxon>
        <taxon>Hyphomicrobiaceae</taxon>
        <taxon>Rhodomicrobium</taxon>
    </lineage>
</organism>
<dbReference type="PRINTS" id="PR00070">
    <property type="entry name" value="DHFR"/>
</dbReference>
<keyword evidence="6 8" id="KW-0560">Oxidoreductase</keyword>
<evidence type="ECO:0000256" key="8">
    <source>
        <dbReference type="PIRNR" id="PIRNR000194"/>
    </source>
</evidence>
<comment type="similarity">
    <text evidence="2 8 9">Belongs to the dihydrofolate reductase family.</text>
</comment>
<accession>A0A8I1KLI1</accession>
<evidence type="ECO:0000313" key="11">
    <source>
        <dbReference type="EMBL" id="MBJ7543433.1"/>
    </source>
</evidence>
<dbReference type="InterPro" id="IPR001796">
    <property type="entry name" value="DHFR_dom"/>
</dbReference>
<evidence type="ECO:0000256" key="3">
    <source>
        <dbReference type="ARBA" id="ARBA00012856"/>
    </source>
</evidence>
<dbReference type="UniPathway" id="UPA00077">
    <property type="reaction ID" value="UER00158"/>
</dbReference>
<evidence type="ECO:0000256" key="6">
    <source>
        <dbReference type="ARBA" id="ARBA00023002"/>
    </source>
</evidence>
<sequence>MREAHPFTLALVVAAAENDVIGREGKLPWRLKSDLKRFRRLTMGHPLIMGRKTFASIGKPLDGRDSVIVTRDAASISPQTGVFVATSIKDAVDIARARAVERGVAEAFVIGGAEIFALALPYADRIHLARVHASPSGDAYWQAPPAEEWQVVSREEWPANQSDEFSVTDLVLERSPRA</sequence>
<dbReference type="InterPro" id="IPR017925">
    <property type="entry name" value="DHFR_CS"/>
</dbReference>
<keyword evidence="4 8" id="KW-0554">One-carbon metabolism</keyword>
<dbReference type="Gene3D" id="3.40.430.10">
    <property type="entry name" value="Dihydrofolate Reductase, subunit A"/>
    <property type="match status" value="1"/>
</dbReference>
<evidence type="ECO:0000256" key="2">
    <source>
        <dbReference type="ARBA" id="ARBA00009539"/>
    </source>
</evidence>
<evidence type="ECO:0000256" key="4">
    <source>
        <dbReference type="ARBA" id="ARBA00022563"/>
    </source>
</evidence>
<evidence type="ECO:0000313" key="12">
    <source>
        <dbReference type="Proteomes" id="UP000623250"/>
    </source>
</evidence>
<dbReference type="GO" id="GO:0050661">
    <property type="term" value="F:NADP binding"/>
    <property type="evidence" value="ECO:0007669"/>
    <property type="project" value="InterPro"/>
</dbReference>
<reference evidence="11 12" key="1">
    <citation type="submission" date="2020-12" db="EMBL/GenBank/DDBJ databases">
        <title>Revised draft genomes of Rhodomicrobium vannielii ATCC 17100 and Rhodomicrobium udaipurense JA643.</title>
        <authorList>
            <person name="Conners E.M."/>
            <person name="Davenport E.J."/>
            <person name="Bose A."/>
        </authorList>
    </citation>
    <scope>NUCLEOTIDE SEQUENCE [LARGE SCALE GENOMIC DNA]</scope>
    <source>
        <strain evidence="11 12">JA643</strain>
    </source>
</reference>
<dbReference type="GO" id="GO:0004146">
    <property type="term" value="F:dihydrofolate reductase activity"/>
    <property type="evidence" value="ECO:0007669"/>
    <property type="project" value="UniProtKB-EC"/>
</dbReference>